<dbReference type="InterPro" id="IPR036188">
    <property type="entry name" value="FAD/NAD-bd_sf"/>
</dbReference>
<evidence type="ECO:0000313" key="2">
    <source>
        <dbReference type="Proteomes" id="UP001500298"/>
    </source>
</evidence>
<proteinExistence type="predicted"/>
<gene>
    <name evidence="1" type="ORF">GCM10023331_07280</name>
</gene>
<protein>
    <submittedName>
        <fullName evidence="1">Lycopene cyclase family protein</fullName>
    </submittedName>
</protein>
<comment type="caution">
    <text evidence="1">The sequence shown here is derived from an EMBL/GenBank/DDBJ whole genome shotgun (WGS) entry which is preliminary data.</text>
</comment>
<dbReference type="Proteomes" id="UP001500298">
    <property type="component" value="Unassembled WGS sequence"/>
</dbReference>
<keyword evidence="2" id="KW-1185">Reference proteome</keyword>
<organism evidence="1 2">
    <name type="scientific">Algivirga pacifica</name>
    <dbReference type="NCBI Taxonomy" id="1162670"/>
    <lineage>
        <taxon>Bacteria</taxon>
        <taxon>Pseudomonadati</taxon>
        <taxon>Bacteroidota</taxon>
        <taxon>Cytophagia</taxon>
        <taxon>Cytophagales</taxon>
        <taxon>Flammeovirgaceae</taxon>
        <taxon>Algivirga</taxon>
    </lineage>
</organism>
<name>A0ABP9D8K6_9BACT</name>
<dbReference type="Pfam" id="PF05834">
    <property type="entry name" value="Lycopene_cycl"/>
    <property type="match status" value="1"/>
</dbReference>
<dbReference type="EMBL" id="BAABJX010000015">
    <property type="protein sequence ID" value="GAA4825356.1"/>
    <property type="molecule type" value="Genomic_DNA"/>
</dbReference>
<dbReference type="RefSeq" id="WP_345369283.1">
    <property type="nucleotide sequence ID" value="NZ_BAABJX010000015.1"/>
</dbReference>
<evidence type="ECO:0000313" key="1">
    <source>
        <dbReference type="EMBL" id="GAA4825356.1"/>
    </source>
</evidence>
<sequence length="394" mass="46032">MKTAHYDIILTGGGCAAYSFLNELIASRQLPRFKVLVLEAEATFAMNKTWCFWSKERSPLVSHQWQHMSFCSPKRQSSRSIAPYYYHMVSSEYFFRYSYQKAKAFPSNIFFLQDKVVDIHRTVDGVSVTTSNHHFTASWVLNSIPTMIDSSQYRYWLWQHFRGWVIETKQECFSPEAFTMMDFRTPQQKGVEFFYVLPFSRHKALVEFTGFSPHTFEEDYYTQRLKQYIKNTLGVEHYKITYSEGGKIPMTDYCFPRSTQEHIIHTGVAGGLAKASTGYAFANIQQDVRQLVNSLVQTGQLTPHTASRQRFQFYDLLLLHIIQHKPEKVASIMDCLFARNHYPSILKFLEEETSLIEDLRLLGSLPWAPFLQALKEISIQEIYEKQRNMVNSRP</sequence>
<reference evidence="2" key="1">
    <citation type="journal article" date="2019" name="Int. J. Syst. Evol. Microbiol.">
        <title>The Global Catalogue of Microorganisms (GCM) 10K type strain sequencing project: providing services to taxonomists for standard genome sequencing and annotation.</title>
        <authorList>
            <consortium name="The Broad Institute Genomics Platform"/>
            <consortium name="The Broad Institute Genome Sequencing Center for Infectious Disease"/>
            <person name="Wu L."/>
            <person name="Ma J."/>
        </authorList>
    </citation>
    <scope>NUCLEOTIDE SEQUENCE [LARGE SCALE GENOMIC DNA]</scope>
    <source>
        <strain evidence="2">JCM 18326</strain>
    </source>
</reference>
<dbReference type="SUPFAM" id="SSF51905">
    <property type="entry name" value="FAD/NAD(P)-binding domain"/>
    <property type="match status" value="1"/>
</dbReference>
<accession>A0ABP9D8K6</accession>